<evidence type="ECO:0000256" key="1">
    <source>
        <dbReference type="ARBA" id="ARBA00023015"/>
    </source>
</evidence>
<dbReference type="Proteomes" id="UP000319732">
    <property type="component" value="Unassembled WGS sequence"/>
</dbReference>
<dbReference type="Gene3D" id="1.10.10.10">
    <property type="entry name" value="Winged helix-like DNA-binding domain superfamily/Winged helix DNA-binding domain"/>
    <property type="match status" value="1"/>
</dbReference>
<protein>
    <submittedName>
        <fullName evidence="5">GntR family transcriptional regulator</fullName>
    </submittedName>
</protein>
<gene>
    <name evidence="5" type="ORF">FKG94_14665</name>
</gene>
<dbReference type="Pfam" id="PF07702">
    <property type="entry name" value="UTRA"/>
    <property type="match status" value="1"/>
</dbReference>
<dbReference type="PROSITE" id="PS50949">
    <property type="entry name" value="HTH_GNTR"/>
    <property type="match status" value="1"/>
</dbReference>
<dbReference type="OrthoDB" id="7173258at2"/>
<dbReference type="Pfam" id="PF00392">
    <property type="entry name" value="GntR"/>
    <property type="match status" value="1"/>
</dbReference>
<keyword evidence="6" id="KW-1185">Reference proteome</keyword>
<dbReference type="SUPFAM" id="SSF46785">
    <property type="entry name" value="Winged helix' DNA-binding domain"/>
    <property type="match status" value="1"/>
</dbReference>
<dbReference type="PANTHER" id="PTHR44846:SF1">
    <property type="entry name" value="MANNOSYL-D-GLYCERATE TRANSPORT_METABOLISM SYSTEM REPRESSOR MNGR-RELATED"/>
    <property type="match status" value="1"/>
</dbReference>
<dbReference type="InterPro" id="IPR050679">
    <property type="entry name" value="Bact_HTH_transcr_reg"/>
</dbReference>
<dbReference type="SMART" id="SM00866">
    <property type="entry name" value="UTRA"/>
    <property type="match status" value="1"/>
</dbReference>
<dbReference type="InterPro" id="IPR028978">
    <property type="entry name" value="Chorismate_lyase_/UTRA_dom_sf"/>
</dbReference>
<keyword evidence="2" id="KW-0238">DNA-binding</keyword>
<comment type="caution">
    <text evidence="5">The sequence shown here is derived from an EMBL/GenBank/DDBJ whole genome shotgun (WGS) entry which is preliminary data.</text>
</comment>
<dbReference type="InterPro" id="IPR036388">
    <property type="entry name" value="WH-like_DNA-bd_sf"/>
</dbReference>
<organism evidence="5 6">
    <name type="scientific">Exilibacterium tricleocarpae</name>
    <dbReference type="NCBI Taxonomy" id="2591008"/>
    <lineage>
        <taxon>Bacteria</taxon>
        <taxon>Pseudomonadati</taxon>
        <taxon>Pseudomonadota</taxon>
        <taxon>Gammaproteobacteria</taxon>
        <taxon>Cellvibrionales</taxon>
        <taxon>Cellvibrionaceae</taxon>
        <taxon>Exilibacterium</taxon>
    </lineage>
</organism>
<name>A0A545TK68_9GAMM</name>
<dbReference type="GO" id="GO:0003677">
    <property type="term" value="F:DNA binding"/>
    <property type="evidence" value="ECO:0007669"/>
    <property type="project" value="UniProtKB-KW"/>
</dbReference>
<dbReference type="InterPro" id="IPR011663">
    <property type="entry name" value="UTRA"/>
</dbReference>
<dbReference type="PANTHER" id="PTHR44846">
    <property type="entry name" value="MANNOSYL-D-GLYCERATE TRANSPORT/METABOLISM SYSTEM REPRESSOR MNGR-RELATED"/>
    <property type="match status" value="1"/>
</dbReference>
<accession>A0A545TK68</accession>
<evidence type="ECO:0000313" key="5">
    <source>
        <dbReference type="EMBL" id="TQV77613.1"/>
    </source>
</evidence>
<proteinExistence type="predicted"/>
<dbReference type="EMBL" id="VHSG01000014">
    <property type="protein sequence ID" value="TQV77613.1"/>
    <property type="molecule type" value="Genomic_DNA"/>
</dbReference>
<dbReference type="RefSeq" id="WP_142905095.1">
    <property type="nucleotide sequence ID" value="NZ_ML660095.1"/>
</dbReference>
<keyword evidence="3" id="KW-0804">Transcription</keyword>
<dbReference type="AlphaFoldDB" id="A0A545TK68"/>
<dbReference type="SMART" id="SM00345">
    <property type="entry name" value="HTH_GNTR"/>
    <property type="match status" value="1"/>
</dbReference>
<dbReference type="InterPro" id="IPR000524">
    <property type="entry name" value="Tscrpt_reg_HTH_GntR"/>
</dbReference>
<dbReference type="InterPro" id="IPR036390">
    <property type="entry name" value="WH_DNA-bd_sf"/>
</dbReference>
<dbReference type="CDD" id="cd07377">
    <property type="entry name" value="WHTH_GntR"/>
    <property type="match status" value="1"/>
</dbReference>
<evidence type="ECO:0000259" key="4">
    <source>
        <dbReference type="PROSITE" id="PS50949"/>
    </source>
</evidence>
<evidence type="ECO:0000313" key="6">
    <source>
        <dbReference type="Proteomes" id="UP000319732"/>
    </source>
</evidence>
<evidence type="ECO:0000256" key="3">
    <source>
        <dbReference type="ARBA" id="ARBA00023163"/>
    </source>
</evidence>
<evidence type="ECO:0000256" key="2">
    <source>
        <dbReference type="ARBA" id="ARBA00023125"/>
    </source>
</evidence>
<dbReference type="Gene3D" id="3.40.1410.10">
    <property type="entry name" value="Chorismate lyase-like"/>
    <property type="match status" value="1"/>
</dbReference>
<dbReference type="GO" id="GO:0003700">
    <property type="term" value="F:DNA-binding transcription factor activity"/>
    <property type="evidence" value="ECO:0007669"/>
    <property type="project" value="InterPro"/>
</dbReference>
<dbReference type="GO" id="GO:0045892">
    <property type="term" value="P:negative regulation of DNA-templated transcription"/>
    <property type="evidence" value="ECO:0007669"/>
    <property type="project" value="TreeGrafter"/>
</dbReference>
<sequence>MKKTLHRHKNQQPLYLQLADRLRAGIAAQEWQPGDLLPSETILSQDYGVSRGTVVKAIELLLQEGLAQRRQGVGTFVSRPALHRQPGFLQGFAETVLKQGRVPSQQLLELRQLQRDEAMQYGCHEPAVLLHRVRLVDDIPWAVHKSLIPLAVAGNIPALNTKGKRLREAVNFSLYQAIGDAGYVIDNAEESVQSRLASDAEAELLKIAAPAAVMMVHRRTFDPDGQLLELVEAIYLGDSYTYDTRLVRTYGVADIASVSLPEQDQKTTTT</sequence>
<reference evidence="5 6" key="1">
    <citation type="submission" date="2019-06" db="EMBL/GenBank/DDBJ databases">
        <title>Whole genome sequence for Cellvibrionaceae sp. R142.</title>
        <authorList>
            <person name="Wang G."/>
        </authorList>
    </citation>
    <scope>NUCLEOTIDE SEQUENCE [LARGE SCALE GENOMIC DNA]</scope>
    <source>
        <strain evidence="5 6">R142</strain>
    </source>
</reference>
<dbReference type="PRINTS" id="PR00035">
    <property type="entry name" value="HTHGNTR"/>
</dbReference>
<dbReference type="SUPFAM" id="SSF64288">
    <property type="entry name" value="Chorismate lyase-like"/>
    <property type="match status" value="1"/>
</dbReference>
<keyword evidence="1" id="KW-0805">Transcription regulation</keyword>
<feature type="domain" description="HTH gntR-type" evidence="4">
    <location>
        <begin position="12"/>
        <end position="80"/>
    </location>
</feature>